<dbReference type="GO" id="GO:0016787">
    <property type="term" value="F:hydrolase activity"/>
    <property type="evidence" value="ECO:0007669"/>
    <property type="project" value="UniProtKB-KW"/>
</dbReference>
<dbReference type="PANTHER" id="PTHR43564:SF2">
    <property type="entry name" value="BLR6059 PROTEIN"/>
    <property type="match status" value="1"/>
</dbReference>
<organism evidence="1 2">
    <name type="scientific">Halomarina halobia</name>
    <dbReference type="NCBI Taxonomy" id="3033386"/>
    <lineage>
        <taxon>Archaea</taxon>
        <taxon>Methanobacteriati</taxon>
        <taxon>Methanobacteriota</taxon>
        <taxon>Stenosarchaea group</taxon>
        <taxon>Halobacteria</taxon>
        <taxon>Halobacteriales</taxon>
        <taxon>Natronomonadaceae</taxon>
        <taxon>Halomarina</taxon>
    </lineage>
</organism>
<proteinExistence type="predicted"/>
<reference evidence="1 2" key="1">
    <citation type="journal article" date="2019" name="Int. J. Syst. Evol. Microbiol.">
        <title>The Global Catalogue of Microorganisms (GCM) 10K type strain sequencing project: providing services to taxonomists for standard genome sequencing and annotation.</title>
        <authorList>
            <consortium name="The Broad Institute Genomics Platform"/>
            <consortium name="The Broad Institute Genome Sequencing Center for Infectious Disease"/>
            <person name="Wu L."/>
            <person name="Ma J."/>
        </authorList>
    </citation>
    <scope>NUCLEOTIDE SEQUENCE [LARGE SCALE GENOMIC DNA]</scope>
    <source>
        <strain evidence="1 2">PSR21</strain>
    </source>
</reference>
<dbReference type="InterPro" id="IPR007325">
    <property type="entry name" value="KFase/CYL"/>
</dbReference>
<protein>
    <submittedName>
        <fullName evidence="1">Cyclase family protein</fullName>
        <ecNumber evidence="1">3.5.-.-</ecNumber>
    </submittedName>
</protein>
<dbReference type="Gene3D" id="3.50.30.50">
    <property type="entry name" value="Putative cyclase"/>
    <property type="match status" value="1"/>
</dbReference>
<dbReference type="Pfam" id="PF04199">
    <property type="entry name" value="Cyclase"/>
    <property type="match status" value="1"/>
</dbReference>
<dbReference type="AlphaFoldDB" id="A0ABD6AB21"/>
<keyword evidence="1" id="KW-0378">Hydrolase</keyword>
<gene>
    <name evidence="1" type="ORF">ACFQPE_12560</name>
</gene>
<evidence type="ECO:0000313" key="1">
    <source>
        <dbReference type="EMBL" id="MFC7317610.1"/>
    </source>
</evidence>
<comment type="caution">
    <text evidence="1">The sequence shown here is derived from an EMBL/GenBank/DDBJ whole genome shotgun (WGS) entry which is preliminary data.</text>
</comment>
<dbReference type="InterPro" id="IPR037175">
    <property type="entry name" value="KFase_sf"/>
</dbReference>
<name>A0ABD6AB21_9EURY</name>
<dbReference type="EC" id="3.5.-.-" evidence="1"/>
<accession>A0ABD6AB21</accession>
<dbReference type="PANTHER" id="PTHR43564">
    <property type="entry name" value="KYNURENINE FORMAMIDASE-LIKE PROTEIN"/>
    <property type="match status" value="1"/>
</dbReference>
<dbReference type="RefSeq" id="WP_276303144.1">
    <property type="nucleotide sequence ID" value="NZ_CP119992.1"/>
</dbReference>
<dbReference type="SUPFAM" id="SSF102198">
    <property type="entry name" value="Putative cyclase"/>
    <property type="match status" value="1"/>
</dbReference>
<dbReference type="EMBL" id="JBHTBF010000002">
    <property type="protein sequence ID" value="MFC7317610.1"/>
    <property type="molecule type" value="Genomic_DNA"/>
</dbReference>
<dbReference type="Proteomes" id="UP001596547">
    <property type="component" value="Unassembled WGS sequence"/>
</dbReference>
<keyword evidence="2" id="KW-1185">Reference proteome</keyword>
<evidence type="ECO:0000313" key="2">
    <source>
        <dbReference type="Proteomes" id="UP001596547"/>
    </source>
</evidence>
<sequence length="283" mass="30426">MLSLANVRVVDLSIGVEPGVASEPWPATIERFDHRAGAEQLAGNLREQGYDVRAEDFPDGIGLAWEEVTAITHTGTHLDAPWHYGPESGGERARTIDEVPLEWCCGDAVVLDVTHLEPGDEIAPEDVDAALADLDVDLSPGDIVLLRTGADALWGTPEYLTEFPGMGADATRQLVERGARVIGTDAYGFDKPFAEMGRRYEETGDADELWPAHFAGREREYCQIEKMANLDALPRDRKVPLVTAPVKIEGASAGWVRPVALLEGDGADGEGGRKAASGRGVDA</sequence>
<dbReference type="GeneID" id="79315710"/>